<accession>A0A0F9EA28</accession>
<gene>
    <name evidence="2" type="ORF">LCGC14_2100210</name>
</gene>
<proteinExistence type="predicted"/>
<comment type="caution">
    <text evidence="2">The sequence shown here is derived from an EMBL/GenBank/DDBJ whole genome shotgun (WGS) entry which is preliminary data.</text>
</comment>
<protein>
    <submittedName>
        <fullName evidence="2">Uncharacterized protein</fullName>
    </submittedName>
</protein>
<keyword evidence="1" id="KW-0472">Membrane</keyword>
<keyword evidence="1" id="KW-1133">Transmembrane helix</keyword>
<sequence length="61" mass="7047">MEIVVLISRVMLLVGLLVCVLIVMKLKRMNEKAKTFQEELRTFIEDLEVANELEGIEGREL</sequence>
<evidence type="ECO:0000313" key="2">
    <source>
        <dbReference type="EMBL" id="KKL70908.1"/>
    </source>
</evidence>
<evidence type="ECO:0000256" key="1">
    <source>
        <dbReference type="SAM" id="Phobius"/>
    </source>
</evidence>
<organism evidence="2">
    <name type="scientific">marine sediment metagenome</name>
    <dbReference type="NCBI Taxonomy" id="412755"/>
    <lineage>
        <taxon>unclassified sequences</taxon>
        <taxon>metagenomes</taxon>
        <taxon>ecological metagenomes</taxon>
    </lineage>
</organism>
<reference evidence="2" key="1">
    <citation type="journal article" date="2015" name="Nature">
        <title>Complex archaea that bridge the gap between prokaryotes and eukaryotes.</title>
        <authorList>
            <person name="Spang A."/>
            <person name="Saw J.H."/>
            <person name="Jorgensen S.L."/>
            <person name="Zaremba-Niedzwiedzka K."/>
            <person name="Martijn J."/>
            <person name="Lind A.E."/>
            <person name="van Eijk R."/>
            <person name="Schleper C."/>
            <person name="Guy L."/>
            <person name="Ettema T.J."/>
        </authorList>
    </citation>
    <scope>NUCLEOTIDE SEQUENCE</scope>
</reference>
<dbReference type="EMBL" id="LAZR01025753">
    <property type="protein sequence ID" value="KKL70908.1"/>
    <property type="molecule type" value="Genomic_DNA"/>
</dbReference>
<feature type="transmembrane region" description="Helical" evidence="1">
    <location>
        <begin position="6"/>
        <end position="24"/>
    </location>
</feature>
<dbReference type="AlphaFoldDB" id="A0A0F9EA28"/>
<name>A0A0F9EA28_9ZZZZ</name>
<keyword evidence="1" id="KW-0812">Transmembrane</keyword>